<sequence length="188" mass="20743">MNWYLILYIFLAIVIGTYPTMVLYQSGRGIAAIVYIVSVLLVLTFYGLRWIRYGPKHGGKGGAWPPVINTCPDYLTFFNRPDDSAPNGMTPTCIDFLGVSRNTGISKWRHDMPLDNPSSDDKYYFDLKTTSADLTLRNQELCARAVEKGLSWEGITNGESCYIPSLPVNQDGSSAETKQCTPGPTAGA</sequence>
<evidence type="ECO:0000256" key="2">
    <source>
        <dbReference type="SAM" id="Phobius"/>
    </source>
</evidence>
<feature type="transmembrane region" description="Helical" evidence="2">
    <location>
        <begin position="30"/>
        <end position="48"/>
    </location>
</feature>
<evidence type="ECO:0000313" key="3">
    <source>
        <dbReference type="EMBL" id="QHT89774.1"/>
    </source>
</evidence>
<keyword evidence="2" id="KW-0472">Membrane</keyword>
<accession>A0A6C0I9Z6</accession>
<feature type="compositionally biased region" description="Polar residues" evidence="1">
    <location>
        <begin position="167"/>
        <end position="182"/>
    </location>
</feature>
<name>A0A6C0I9Z6_9ZZZZ</name>
<reference evidence="3" key="1">
    <citation type="journal article" date="2020" name="Nature">
        <title>Giant virus diversity and host interactions through global metagenomics.</title>
        <authorList>
            <person name="Schulz F."/>
            <person name="Roux S."/>
            <person name="Paez-Espino D."/>
            <person name="Jungbluth S."/>
            <person name="Walsh D.A."/>
            <person name="Denef V.J."/>
            <person name="McMahon K.D."/>
            <person name="Konstantinidis K.T."/>
            <person name="Eloe-Fadrosh E.A."/>
            <person name="Kyrpides N.C."/>
            <person name="Woyke T."/>
        </authorList>
    </citation>
    <scope>NUCLEOTIDE SEQUENCE</scope>
    <source>
        <strain evidence="3">GVMAG-M-3300023184-62</strain>
    </source>
</reference>
<feature type="region of interest" description="Disordered" evidence="1">
    <location>
        <begin position="167"/>
        <end position="188"/>
    </location>
</feature>
<evidence type="ECO:0000256" key="1">
    <source>
        <dbReference type="SAM" id="MobiDB-lite"/>
    </source>
</evidence>
<organism evidence="3">
    <name type="scientific">viral metagenome</name>
    <dbReference type="NCBI Taxonomy" id="1070528"/>
    <lineage>
        <taxon>unclassified sequences</taxon>
        <taxon>metagenomes</taxon>
        <taxon>organismal metagenomes</taxon>
    </lineage>
</organism>
<proteinExistence type="predicted"/>
<protein>
    <submittedName>
        <fullName evidence="3">Uncharacterized protein</fullName>
    </submittedName>
</protein>
<keyword evidence="2" id="KW-1133">Transmembrane helix</keyword>
<dbReference type="AlphaFoldDB" id="A0A6C0I9Z6"/>
<feature type="transmembrane region" description="Helical" evidence="2">
    <location>
        <begin position="5"/>
        <end position="24"/>
    </location>
</feature>
<keyword evidence="2" id="KW-0812">Transmembrane</keyword>
<dbReference type="EMBL" id="MN740152">
    <property type="protein sequence ID" value="QHT89774.1"/>
    <property type="molecule type" value="Genomic_DNA"/>
</dbReference>